<name>A0AAV9X5V5_9PEZI</name>
<evidence type="ECO:0000313" key="2">
    <source>
        <dbReference type="Proteomes" id="UP001365542"/>
    </source>
</evidence>
<protein>
    <submittedName>
        <fullName evidence="1">Uncharacterized protein</fullName>
    </submittedName>
</protein>
<accession>A0AAV9X5V5</accession>
<evidence type="ECO:0000313" key="1">
    <source>
        <dbReference type="EMBL" id="KAK6535683.1"/>
    </source>
</evidence>
<keyword evidence="2" id="KW-1185">Reference proteome</keyword>
<reference evidence="1 2" key="1">
    <citation type="submission" date="2019-10" db="EMBL/GenBank/DDBJ databases">
        <authorList>
            <person name="Palmer J.M."/>
        </authorList>
    </citation>
    <scope>NUCLEOTIDE SEQUENCE [LARGE SCALE GENOMIC DNA]</scope>
    <source>
        <strain evidence="1 2">TWF694</strain>
    </source>
</reference>
<gene>
    <name evidence="1" type="ORF">TWF694_002134</name>
</gene>
<feature type="non-terminal residue" evidence="1">
    <location>
        <position position="1"/>
    </location>
</feature>
<dbReference type="EMBL" id="JAVHJO010000010">
    <property type="protein sequence ID" value="KAK6535683.1"/>
    <property type="molecule type" value="Genomic_DNA"/>
</dbReference>
<dbReference type="AlphaFoldDB" id="A0AAV9X5V5"/>
<comment type="caution">
    <text evidence="1">The sequence shown here is derived from an EMBL/GenBank/DDBJ whole genome shotgun (WGS) entry which is preliminary data.</text>
</comment>
<dbReference type="Proteomes" id="UP001365542">
    <property type="component" value="Unassembled WGS sequence"/>
</dbReference>
<proteinExistence type="predicted"/>
<organism evidence="1 2">
    <name type="scientific">Orbilia ellipsospora</name>
    <dbReference type="NCBI Taxonomy" id="2528407"/>
    <lineage>
        <taxon>Eukaryota</taxon>
        <taxon>Fungi</taxon>
        <taxon>Dikarya</taxon>
        <taxon>Ascomycota</taxon>
        <taxon>Pezizomycotina</taxon>
        <taxon>Orbiliomycetes</taxon>
        <taxon>Orbiliales</taxon>
        <taxon>Orbiliaceae</taxon>
        <taxon>Orbilia</taxon>
    </lineage>
</organism>
<sequence length="137" mass="15653">RENAPGQAKTLKNVDGLLFLFKFPFGFPHQRRQVAAVVVRLTHDHQVPLRIRSPSFPTKHPFVCRPVSPSQVRSSQFSAVDAGGRSFPVLVLFLALSLRSFFLPRGRNVQGTDFNGYKRPWLLFLNFFRNFISPIND</sequence>